<feature type="region of interest" description="Disordered" evidence="1">
    <location>
        <begin position="439"/>
        <end position="472"/>
    </location>
</feature>
<dbReference type="AlphaFoldDB" id="A0AAE0KWN5"/>
<accession>A0AAE0KWN5</accession>
<reference evidence="2 3" key="1">
    <citation type="journal article" date="2015" name="Genome Biol. Evol.">
        <title>Comparative Genomics of a Bacterivorous Green Alga Reveals Evolutionary Causalities and Consequences of Phago-Mixotrophic Mode of Nutrition.</title>
        <authorList>
            <person name="Burns J.A."/>
            <person name="Paasch A."/>
            <person name="Narechania A."/>
            <person name="Kim E."/>
        </authorList>
    </citation>
    <scope>NUCLEOTIDE SEQUENCE [LARGE SCALE GENOMIC DNA]</scope>
    <source>
        <strain evidence="2 3">PLY_AMNH</strain>
    </source>
</reference>
<feature type="compositionally biased region" description="Basic and acidic residues" evidence="1">
    <location>
        <begin position="23"/>
        <end position="37"/>
    </location>
</feature>
<sequence>MLFEVALLAPEGPPPPGILTGEPSDRRDVDLSERSLDTTKNATSDAHSTQNHPSTNGDLLDVVLTRAGGTWRISSDFMNIENQENNQAYEGRVDGGRSAGQDEGPMVAALPVGTLVEVYWPGERSWYGGRLRGEASVEGATVIEYLDGNPEREEVFLEDRPRGPGEHDGFLSRRGGGRRVAVRTVDSWSREAEKGLLVGWRRLSWGDGGCAVADAGASADAGVVSSEEGMKGPHLSLRLELSGRSEGEGADLGDGSVASGHAGGGEAMGMAGAGAARRRGLEVDPDGLGEAGWTWLRGLSVDECVVSDFPSLMVPKKLWGLFTECVMVALWRMRLDTEVFEACKLFFLLPRLVLQPVQQGVKQGVAQVIKERRARFLRGEWEGMHAEVPGDRRAVAEVDEERVLRDTVRLVKAGQLGKAAKRLELAKLAPATEETLLKLERLHPAGTGRRQDVGEDRRRELREQALELDEKT</sequence>
<keyword evidence="3" id="KW-1185">Reference proteome</keyword>
<evidence type="ECO:0008006" key="4">
    <source>
        <dbReference type="Google" id="ProtNLM"/>
    </source>
</evidence>
<evidence type="ECO:0000313" key="2">
    <source>
        <dbReference type="EMBL" id="KAK3263239.1"/>
    </source>
</evidence>
<dbReference type="EMBL" id="LGRX02015618">
    <property type="protein sequence ID" value="KAK3263239.1"/>
    <property type="molecule type" value="Genomic_DNA"/>
</dbReference>
<dbReference type="Proteomes" id="UP001190700">
    <property type="component" value="Unassembled WGS sequence"/>
</dbReference>
<evidence type="ECO:0000313" key="3">
    <source>
        <dbReference type="Proteomes" id="UP001190700"/>
    </source>
</evidence>
<feature type="region of interest" description="Disordered" evidence="1">
    <location>
        <begin position="8"/>
        <end position="60"/>
    </location>
</feature>
<gene>
    <name evidence="2" type="ORF">CYMTET_27946</name>
</gene>
<comment type="caution">
    <text evidence="2">The sequence shown here is derived from an EMBL/GenBank/DDBJ whole genome shotgun (WGS) entry which is preliminary data.</text>
</comment>
<evidence type="ECO:0000256" key="1">
    <source>
        <dbReference type="SAM" id="MobiDB-lite"/>
    </source>
</evidence>
<organism evidence="2 3">
    <name type="scientific">Cymbomonas tetramitiformis</name>
    <dbReference type="NCBI Taxonomy" id="36881"/>
    <lineage>
        <taxon>Eukaryota</taxon>
        <taxon>Viridiplantae</taxon>
        <taxon>Chlorophyta</taxon>
        <taxon>Pyramimonadophyceae</taxon>
        <taxon>Pyramimonadales</taxon>
        <taxon>Pyramimonadaceae</taxon>
        <taxon>Cymbomonas</taxon>
    </lineage>
</organism>
<feature type="compositionally biased region" description="Polar residues" evidence="1">
    <location>
        <begin position="38"/>
        <end position="57"/>
    </location>
</feature>
<name>A0AAE0KWN5_9CHLO</name>
<protein>
    <recommendedName>
        <fullName evidence="4">Tudor domain-containing protein</fullName>
    </recommendedName>
</protein>
<proteinExistence type="predicted"/>
<feature type="region of interest" description="Disordered" evidence="1">
    <location>
        <begin position="245"/>
        <end position="270"/>
    </location>
</feature>